<evidence type="ECO:0000256" key="5">
    <source>
        <dbReference type="ARBA" id="ARBA00022989"/>
    </source>
</evidence>
<protein>
    <recommendedName>
        <fullName evidence="9">Glycosyltransferase 2-like domain-containing protein</fullName>
    </recommendedName>
</protein>
<keyword evidence="4 8" id="KW-0812">Transmembrane</keyword>
<reference evidence="11" key="1">
    <citation type="submission" date="2016-03" db="EMBL/GenBank/DDBJ databases">
        <authorList>
            <person name="Guldener U."/>
        </authorList>
    </citation>
    <scope>NUCLEOTIDE SEQUENCE [LARGE SCALE GENOMIC DNA]</scope>
    <source>
        <strain evidence="11">04CH-RAC-A.6.1</strain>
    </source>
</reference>
<dbReference type="Proteomes" id="UP000178912">
    <property type="component" value="Unassembled WGS sequence"/>
</dbReference>
<dbReference type="OrthoDB" id="2849215at2759"/>
<evidence type="ECO:0000256" key="2">
    <source>
        <dbReference type="ARBA" id="ARBA00022676"/>
    </source>
</evidence>
<evidence type="ECO:0000259" key="9">
    <source>
        <dbReference type="Pfam" id="PF00535"/>
    </source>
</evidence>
<dbReference type="InterPro" id="IPR052427">
    <property type="entry name" value="Glycosyltrans_GT2/GT47"/>
</dbReference>
<dbReference type="SUPFAM" id="SSF53448">
    <property type="entry name" value="Nucleotide-diphospho-sugar transferases"/>
    <property type="match status" value="1"/>
</dbReference>
<comment type="subcellular location">
    <subcellularLocation>
        <location evidence="1">Membrane</location>
    </subcellularLocation>
</comment>
<dbReference type="InterPro" id="IPR029044">
    <property type="entry name" value="Nucleotide-diphossugar_trans"/>
</dbReference>
<accession>A0A1E1KJ50</accession>
<dbReference type="PANTHER" id="PTHR47844:SF1">
    <property type="entry name" value="EXOSTOSIN-LIKE 2"/>
    <property type="match status" value="1"/>
</dbReference>
<keyword evidence="2" id="KW-0328">Glycosyltransferase</keyword>
<feature type="domain" description="Glycosyltransferase 2-like" evidence="9">
    <location>
        <begin position="88"/>
        <end position="196"/>
    </location>
</feature>
<dbReference type="AlphaFoldDB" id="A0A1E1KJ50"/>
<dbReference type="Pfam" id="PF00535">
    <property type="entry name" value="Glycos_transf_2"/>
    <property type="match status" value="1"/>
</dbReference>
<evidence type="ECO:0000256" key="7">
    <source>
        <dbReference type="ARBA" id="ARBA00023180"/>
    </source>
</evidence>
<evidence type="ECO:0000256" key="6">
    <source>
        <dbReference type="ARBA" id="ARBA00023136"/>
    </source>
</evidence>
<evidence type="ECO:0000313" key="10">
    <source>
        <dbReference type="EMBL" id="CZS98063.1"/>
    </source>
</evidence>
<proteinExistence type="predicted"/>
<keyword evidence="5 8" id="KW-1133">Transmembrane helix</keyword>
<feature type="transmembrane region" description="Helical" evidence="8">
    <location>
        <begin position="389"/>
        <end position="407"/>
    </location>
</feature>
<keyword evidence="11" id="KW-1185">Reference proteome</keyword>
<sequence length="426" mass="48334">MSSLLSTSLLESLACLVHQPSLLAPTVLVGMLHWGLAENSLNQYYSAQYRPAMRCSDTLPSDTVTVVCRTLNPPPIFKECLIGWLENKPLEVIISTTEEFEPLLQKIKQEIHAERPDFGSKIKIVVSVQGAREQLMTGVQHAQGDIIATTDNHIMWPKTYLAYMLPCFDDPRVGAAGPPIAVLIPKERQNANKINMWEVAAMRMANRDAGAASSALALDFIAQWRWILPGTTCIYRAYVLKGKACRKDYLSDTWNGVKLDVGEDTWLSRFILKQNLILATQRCDEVVVHRTVKRTAAFHDQVLRWERSTIQSYIRTILEVPQMFKHPLIVFKTIERLLKTPLLIVHLIAWIVSLIYYPGPTLVLLAYYMYYKYKSVKSSIAAYPYMAKYWWVVVLLDFSGLYINAVASCTLSNNAWDQDEGGRDAN</sequence>
<feature type="transmembrane region" description="Helical" evidence="8">
    <location>
        <begin position="343"/>
        <end position="368"/>
    </location>
</feature>
<dbReference type="InterPro" id="IPR001173">
    <property type="entry name" value="Glyco_trans_2-like"/>
</dbReference>
<keyword evidence="6 8" id="KW-0472">Membrane</keyword>
<gene>
    <name evidence="10" type="ORF">RAG0_06947</name>
</gene>
<evidence type="ECO:0000256" key="3">
    <source>
        <dbReference type="ARBA" id="ARBA00022679"/>
    </source>
</evidence>
<evidence type="ECO:0000256" key="1">
    <source>
        <dbReference type="ARBA" id="ARBA00004370"/>
    </source>
</evidence>
<dbReference type="GO" id="GO:0016757">
    <property type="term" value="F:glycosyltransferase activity"/>
    <property type="evidence" value="ECO:0007669"/>
    <property type="project" value="UniProtKB-KW"/>
</dbReference>
<dbReference type="GO" id="GO:0016020">
    <property type="term" value="C:membrane"/>
    <property type="evidence" value="ECO:0007669"/>
    <property type="project" value="UniProtKB-SubCell"/>
</dbReference>
<dbReference type="PANTHER" id="PTHR47844">
    <property type="entry name" value="SYNTHASE CPS1, PUTATIVE (AFU_ORTHOLOGUE AFUA_7G02500)-RELATED"/>
    <property type="match status" value="1"/>
</dbReference>
<organism evidence="10 11">
    <name type="scientific">Rhynchosporium agropyri</name>
    <dbReference type="NCBI Taxonomy" id="914238"/>
    <lineage>
        <taxon>Eukaryota</taxon>
        <taxon>Fungi</taxon>
        <taxon>Dikarya</taxon>
        <taxon>Ascomycota</taxon>
        <taxon>Pezizomycotina</taxon>
        <taxon>Leotiomycetes</taxon>
        <taxon>Helotiales</taxon>
        <taxon>Ploettnerulaceae</taxon>
        <taxon>Rhynchosporium</taxon>
    </lineage>
</organism>
<evidence type="ECO:0000256" key="4">
    <source>
        <dbReference type="ARBA" id="ARBA00022692"/>
    </source>
</evidence>
<keyword evidence="3" id="KW-0808">Transferase</keyword>
<dbReference type="Gene3D" id="3.90.550.10">
    <property type="entry name" value="Spore Coat Polysaccharide Biosynthesis Protein SpsA, Chain A"/>
    <property type="match status" value="1"/>
</dbReference>
<name>A0A1E1KJ50_9HELO</name>
<dbReference type="EMBL" id="FJUX01000034">
    <property type="protein sequence ID" value="CZS98063.1"/>
    <property type="molecule type" value="Genomic_DNA"/>
</dbReference>
<evidence type="ECO:0000313" key="11">
    <source>
        <dbReference type="Proteomes" id="UP000178912"/>
    </source>
</evidence>
<evidence type="ECO:0000256" key="8">
    <source>
        <dbReference type="SAM" id="Phobius"/>
    </source>
</evidence>
<keyword evidence="7" id="KW-0325">Glycoprotein</keyword>